<comment type="caution">
    <text evidence="1">The sequence shown here is derived from an EMBL/GenBank/DDBJ whole genome shotgun (WGS) entry which is preliminary data.</text>
</comment>
<reference evidence="1 2" key="1">
    <citation type="submission" date="2015-01" db="EMBL/GenBank/DDBJ databases">
        <title>Evolution of Trichinella species and genotypes.</title>
        <authorList>
            <person name="Korhonen P.K."/>
            <person name="Edoardo P."/>
            <person name="Giuseppe L.R."/>
            <person name="Gasser R.B."/>
        </authorList>
    </citation>
    <scope>NUCLEOTIDE SEQUENCE [LARGE SCALE GENOMIC DNA]</scope>
    <source>
        <strain evidence="1">ISS470</strain>
    </source>
</reference>
<proteinExistence type="predicted"/>
<dbReference type="Proteomes" id="UP000054995">
    <property type="component" value="Unassembled WGS sequence"/>
</dbReference>
<gene>
    <name evidence="1" type="ORF">T4D_7829</name>
</gene>
<dbReference type="EMBL" id="JYDT01002089">
    <property type="protein sequence ID" value="KRY63690.1"/>
    <property type="molecule type" value="Genomic_DNA"/>
</dbReference>
<evidence type="ECO:0000313" key="2">
    <source>
        <dbReference type="Proteomes" id="UP000054995"/>
    </source>
</evidence>
<evidence type="ECO:0000313" key="1">
    <source>
        <dbReference type="EMBL" id="KRY63690.1"/>
    </source>
</evidence>
<protein>
    <submittedName>
        <fullName evidence="1">Uncharacterized protein</fullName>
    </submittedName>
</protein>
<name>A0A0V1DQ86_TRIPS</name>
<accession>A0A0V1DQ86</accession>
<sequence>MLAMYYHCQRKVQRQFIPELLNSLKSNFSKHQNSSIESGQNWY</sequence>
<keyword evidence="2" id="KW-1185">Reference proteome</keyword>
<dbReference type="AlphaFoldDB" id="A0A0V1DQ86"/>
<organism evidence="1 2">
    <name type="scientific">Trichinella pseudospiralis</name>
    <name type="common">Parasitic roundworm</name>
    <dbReference type="NCBI Taxonomy" id="6337"/>
    <lineage>
        <taxon>Eukaryota</taxon>
        <taxon>Metazoa</taxon>
        <taxon>Ecdysozoa</taxon>
        <taxon>Nematoda</taxon>
        <taxon>Enoplea</taxon>
        <taxon>Dorylaimia</taxon>
        <taxon>Trichinellida</taxon>
        <taxon>Trichinellidae</taxon>
        <taxon>Trichinella</taxon>
    </lineage>
</organism>